<sequence>MTTSESDDPRPGLHGERTRLAWVRTAVLMSGSGIGAAGAAVRDDLPGLAVPFGMVALAGAVLLVRTGLRHHALERALRHGRPLGAGLDARVAWAGALAAAAGALVLVLRLA</sequence>
<dbReference type="Proteomes" id="UP000327011">
    <property type="component" value="Unassembled WGS sequence"/>
</dbReference>
<evidence type="ECO:0000313" key="7">
    <source>
        <dbReference type="EMBL" id="KAA9380555.1"/>
    </source>
</evidence>
<dbReference type="EMBL" id="VYTZ01000002">
    <property type="protein sequence ID" value="KAA9380555.1"/>
    <property type="molecule type" value="Genomic_DNA"/>
</dbReference>
<gene>
    <name evidence="7" type="ORF">F5972_05315</name>
</gene>
<dbReference type="AlphaFoldDB" id="A0A5J5K712"/>
<comment type="subcellular location">
    <subcellularLocation>
        <location evidence="1">Endomembrane system</location>
        <topology evidence="1">Multi-pass membrane protein</topology>
    </subcellularLocation>
</comment>
<evidence type="ECO:0000259" key="6">
    <source>
        <dbReference type="Pfam" id="PF02656"/>
    </source>
</evidence>
<protein>
    <submittedName>
        <fullName evidence="7">DUF202 domain-containing protein</fullName>
    </submittedName>
</protein>
<proteinExistence type="predicted"/>
<evidence type="ECO:0000256" key="2">
    <source>
        <dbReference type="ARBA" id="ARBA00022692"/>
    </source>
</evidence>
<evidence type="ECO:0000313" key="8">
    <source>
        <dbReference type="Proteomes" id="UP000327011"/>
    </source>
</evidence>
<feature type="transmembrane region" description="Helical" evidence="5">
    <location>
        <begin position="47"/>
        <end position="68"/>
    </location>
</feature>
<feature type="transmembrane region" description="Helical" evidence="5">
    <location>
        <begin position="89"/>
        <end position="108"/>
    </location>
</feature>
<comment type="caution">
    <text evidence="7">The sequence shown here is derived from an EMBL/GenBank/DDBJ whole genome shotgun (WGS) entry which is preliminary data.</text>
</comment>
<accession>A0A5J5K712</accession>
<dbReference type="InterPro" id="IPR003807">
    <property type="entry name" value="DUF202"/>
</dbReference>
<keyword evidence="2 5" id="KW-0812">Transmembrane</keyword>
<keyword evidence="8" id="KW-1185">Reference proteome</keyword>
<reference evidence="7 8" key="1">
    <citation type="submission" date="2019-09" db="EMBL/GenBank/DDBJ databases">
        <title>Screening of Novel Bioactive Compounds from Soil-Associated.</title>
        <authorList>
            <person name="Gong X."/>
        </authorList>
    </citation>
    <scope>NUCLEOTIDE SEQUENCE [LARGE SCALE GENOMIC DNA]</scope>
    <source>
        <strain evidence="7 8">Gxj-6</strain>
    </source>
</reference>
<keyword evidence="3 5" id="KW-1133">Transmembrane helix</keyword>
<evidence type="ECO:0000256" key="1">
    <source>
        <dbReference type="ARBA" id="ARBA00004127"/>
    </source>
</evidence>
<organism evidence="7 8">
    <name type="scientific">Microbispora cellulosiformans</name>
    <dbReference type="NCBI Taxonomy" id="2614688"/>
    <lineage>
        <taxon>Bacteria</taxon>
        <taxon>Bacillati</taxon>
        <taxon>Actinomycetota</taxon>
        <taxon>Actinomycetes</taxon>
        <taxon>Streptosporangiales</taxon>
        <taxon>Streptosporangiaceae</taxon>
        <taxon>Microbispora</taxon>
    </lineage>
</organism>
<feature type="domain" description="DUF202" evidence="6">
    <location>
        <begin position="10"/>
        <end position="71"/>
    </location>
</feature>
<dbReference type="RefSeq" id="WP_150931660.1">
    <property type="nucleotide sequence ID" value="NZ_VYTZ01000002.1"/>
</dbReference>
<dbReference type="GO" id="GO:0012505">
    <property type="term" value="C:endomembrane system"/>
    <property type="evidence" value="ECO:0007669"/>
    <property type="project" value="UniProtKB-SubCell"/>
</dbReference>
<keyword evidence="4 5" id="KW-0472">Membrane</keyword>
<evidence type="ECO:0000256" key="5">
    <source>
        <dbReference type="SAM" id="Phobius"/>
    </source>
</evidence>
<dbReference type="Pfam" id="PF02656">
    <property type="entry name" value="DUF202"/>
    <property type="match status" value="1"/>
</dbReference>
<name>A0A5J5K712_9ACTN</name>
<evidence type="ECO:0000256" key="4">
    <source>
        <dbReference type="ARBA" id="ARBA00023136"/>
    </source>
</evidence>
<evidence type="ECO:0000256" key="3">
    <source>
        <dbReference type="ARBA" id="ARBA00022989"/>
    </source>
</evidence>
<feature type="transmembrane region" description="Helical" evidence="5">
    <location>
        <begin position="21"/>
        <end position="41"/>
    </location>
</feature>